<dbReference type="STRING" id="1236501.GCA_000613865_02788"/>
<organism evidence="2 3">
    <name type="scientific">Acetobacter okinawensis</name>
    <dbReference type="NCBI Taxonomy" id="1076594"/>
    <lineage>
        <taxon>Bacteria</taxon>
        <taxon>Pseudomonadati</taxon>
        <taxon>Pseudomonadota</taxon>
        <taxon>Alphaproteobacteria</taxon>
        <taxon>Acetobacterales</taxon>
        <taxon>Acetobacteraceae</taxon>
        <taxon>Acetobacter</taxon>
    </lineage>
</organism>
<accession>A0A252BUB9</accession>
<dbReference type="EMBL" id="JOPJ01000015">
    <property type="protein sequence ID" value="OUJ12401.1"/>
    <property type="molecule type" value="Genomic_DNA"/>
</dbReference>
<dbReference type="OrthoDB" id="9780903at2"/>
<dbReference type="Pfam" id="PF17954">
    <property type="entry name" value="Pirin_C_2"/>
    <property type="match status" value="1"/>
</dbReference>
<keyword evidence="3" id="KW-1185">Reference proteome</keyword>
<evidence type="ECO:0000259" key="1">
    <source>
        <dbReference type="Pfam" id="PF17954"/>
    </source>
</evidence>
<feature type="domain" description="Quercetin 2,3-dioxygenase C-terminal cupin" evidence="1">
    <location>
        <begin position="177"/>
        <end position="247"/>
    </location>
</feature>
<dbReference type="Gene3D" id="2.60.120.10">
    <property type="entry name" value="Jelly Rolls"/>
    <property type="match status" value="2"/>
</dbReference>
<protein>
    <submittedName>
        <fullName evidence="2">Pirin</fullName>
    </submittedName>
</protein>
<dbReference type="AlphaFoldDB" id="A0A252BUB9"/>
<dbReference type="InterPro" id="IPR014710">
    <property type="entry name" value="RmlC-like_jellyroll"/>
</dbReference>
<dbReference type="RefSeq" id="WP_086639313.1">
    <property type="nucleotide sequence ID" value="NZ_JOPJ01000015.1"/>
</dbReference>
<proteinExistence type="predicted"/>
<dbReference type="PANTHER" id="PTHR43212">
    <property type="entry name" value="QUERCETIN 2,3-DIOXYGENASE"/>
    <property type="match status" value="1"/>
</dbReference>
<dbReference type="PANTHER" id="PTHR43212:SF3">
    <property type="entry name" value="QUERCETIN 2,3-DIOXYGENASE"/>
    <property type="match status" value="1"/>
</dbReference>
<sequence length="249" mass="26270">MPENTHTLKIRRADSLGHAHSDTLILRCHFAFADYQASEYGHEGRLRAINLGSLPPNGSYALGPQANVDIVTWLQAGSVQVEAEGFASETIHAGGLHLLSAGAGVNAAMWQAGQSGASFIQFWLLADTEGDSPKQESREEFPQLEDGGFRIIASGFPEDDPETMEVIADGAPVALSGRNRLLHAQIPKGQGAAYQTTQGRDLHILVVSGEVTLSGTVLSCGDGAMLEHTSSVVVLATQASVVLLTDIAS</sequence>
<dbReference type="SUPFAM" id="SSF51182">
    <property type="entry name" value="RmlC-like cupins"/>
    <property type="match status" value="1"/>
</dbReference>
<comment type="caution">
    <text evidence="2">The sequence shown here is derived from an EMBL/GenBank/DDBJ whole genome shotgun (WGS) entry which is preliminary data.</text>
</comment>
<gene>
    <name evidence="2" type="ORF">HK26_02510</name>
</gene>
<dbReference type="Proteomes" id="UP000194931">
    <property type="component" value="Unassembled WGS sequence"/>
</dbReference>
<name>A0A252BUB9_9PROT</name>
<reference evidence="3" key="1">
    <citation type="submission" date="2014-06" db="EMBL/GenBank/DDBJ databases">
        <authorList>
            <person name="Winans N.J."/>
            <person name="Newell P.D."/>
            <person name="Douglas A.E."/>
        </authorList>
    </citation>
    <scope>NUCLEOTIDE SEQUENCE [LARGE SCALE GENOMIC DNA]</scope>
</reference>
<dbReference type="InterPro" id="IPR012093">
    <property type="entry name" value="Pirin"/>
</dbReference>
<dbReference type="InterPro" id="IPR011051">
    <property type="entry name" value="RmlC_Cupin_sf"/>
</dbReference>
<evidence type="ECO:0000313" key="2">
    <source>
        <dbReference type="EMBL" id="OUJ12401.1"/>
    </source>
</evidence>
<dbReference type="InterPro" id="IPR041602">
    <property type="entry name" value="Quercetinase_C"/>
</dbReference>
<evidence type="ECO:0000313" key="3">
    <source>
        <dbReference type="Proteomes" id="UP000194931"/>
    </source>
</evidence>